<feature type="region of interest" description="Disordered" evidence="1">
    <location>
        <begin position="318"/>
        <end position="340"/>
    </location>
</feature>
<dbReference type="EMBL" id="NBIV01000252">
    <property type="protein sequence ID" value="PXF40895.1"/>
    <property type="molecule type" value="Genomic_DNA"/>
</dbReference>
<feature type="domain" description="SGNH hydrolase-type esterase" evidence="2">
    <location>
        <begin position="106"/>
        <end position="294"/>
    </location>
</feature>
<name>A0A2V3IFN0_9FLOR</name>
<dbReference type="SUPFAM" id="SSF52266">
    <property type="entry name" value="SGNH hydrolase"/>
    <property type="match status" value="1"/>
</dbReference>
<sequence>MMSATPEREALSSPPPPPQPPLSLSDPPFQPPATPPLPQIVHGIEPDGEDQSPDASQSSVLRDSMVDVFSTISARVSRAVRLTKTPSPHSTLRHKHSLPPLPSVMLFGDSITEQSVSTSDQSAPGWSALLREAYCARVEVFVRGFSGYNTRWALHVFPDLIEPFRSTETLALKTVVIFFGANDATRQTARQHVPLDIYADNLTKLVDEVNQLPSNPVPVLVTPPALGKSRHAIDEERRVEVTAMYAEACVETGRRLGVPVVDLHAAMIGRGCDDDGVDVFLSDGLHLAPEGNRLVFDLLAEVFAECVPEVCPRNTTPQYPHWSEIDPDNPAETLGDSPLV</sequence>
<organism evidence="3 4">
    <name type="scientific">Gracilariopsis chorda</name>
    <dbReference type="NCBI Taxonomy" id="448386"/>
    <lineage>
        <taxon>Eukaryota</taxon>
        <taxon>Rhodophyta</taxon>
        <taxon>Florideophyceae</taxon>
        <taxon>Rhodymeniophycidae</taxon>
        <taxon>Gracilariales</taxon>
        <taxon>Gracilariaceae</taxon>
        <taxon>Gracilariopsis</taxon>
    </lineage>
</organism>
<dbReference type="Pfam" id="PF13472">
    <property type="entry name" value="Lipase_GDSL_2"/>
    <property type="match status" value="1"/>
</dbReference>
<reference evidence="3 4" key="1">
    <citation type="journal article" date="2018" name="Mol. Biol. Evol.">
        <title>Analysis of the draft genome of the red seaweed Gracilariopsis chorda provides insights into genome size evolution in Rhodophyta.</title>
        <authorList>
            <person name="Lee J."/>
            <person name="Yang E.C."/>
            <person name="Graf L."/>
            <person name="Yang J.H."/>
            <person name="Qiu H."/>
            <person name="Zel Zion U."/>
            <person name="Chan C.X."/>
            <person name="Stephens T.G."/>
            <person name="Weber A.P.M."/>
            <person name="Boo G.H."/>
            <person name="Boo S.M."/>
            <person name="Kim K.M."/>
            <person name="Shin Y."/>
            <person name="Jung M."/>
            <person name="Lee S.J."/>
            <person name="Yim H.S."/>
            <person name="Lee J.H."/>
            <person name="Bhattacharya D."/>
            <person name="Yoon H.S."/>
        </authorList>
    </citation>
    <scope>NUCLEOTIDE SEQUENCE [LARGE SCALE GENOMIC DNA]</scope>
    <source>
        <strain evidence="3 4">SKKU-2015</strain>
        <tissue evidence="3">Whole body</tissue>
    </source>
</reference>
<evidence type="ECO:0000313" key="4">
    <source>
        <dbReference type="Proteomes" id="UP000247409"/>
    </source>
</evidence>
<dbReference type="InterPro" id="IPR036514">
    <property type="entry name" value="SGNH_hydro_sf"/>
</dbReference>
<dbReference type="CDD" id="cd01838">
    <property type="entry name" value="Isoamyl_acetate_hydrolase_like"/>
    <property type="match status" value="1"/>
</dbReference>
<feature type="compositionally biased region" description="Basic and acidic residues" evidence="1">
    <location>
        <begin position="1"/>
        <end position="10"/>
    </location>
</feature>
<dbReference type="OrthoDB" id="3460at2759"/>
<dbReference type="Proteomes" id="UP000247409">
    <property type="component" value="Unassembled WGS sequence"/>
</dbReference>
<evidence type="ECO:0000313" key="3">
    <source>
        <dbReference type="EMBL" id="PXF40895.1"/>
    </source>
</evidence>
<dbReference type="Gene3D" id="3.40.50.1110">
    <property type="entry name" value="SGNH hydrolase"/>
    <property type="match status" value="1"/>
</dbReference>
<proteinExistence type="predicted"/>
<dbReference type="STRING" id="448386.A0A2V3IFN0"/>
<accession>A0A2V3IFN0</accession>
<evidence type="ECO:0000259" key="2">
    <source>
        <dbReference type="Pfam" id="PF13472"/>
    </source>
</evidence>
<protein>
    <submittedName>
        <fullName evidence="3">GDSL esterase/lipase</fullName>
    </submittedName>
</protein>
<dbReference type="InterPro" id="IPR045136">
    <property type="entry name" value="Iah1-like"/>
</dbReference>
<feature type="region of interest" description="Disordered" evidence="1">
    <location>
        <begin position="1"/>
        <end position="61"/>
    </location>
</feature>
<dbReference type="AlphaFoldDB" id="A0A2V3IFN0"/>
<evidence type="ECO:0000256" key="1">
    <source>
        <dbReference type="SAM" id="MobiDB-lite"/>
    </source>
</evidence>
<dbReference type="PANTHER" id="PTHR14209:SF19">
    <property type="entry name" value="ISOAMYL ACETATE-HYDROLYZING ESTERASE 1 HOMOLOG"/>
    <property type="match status" value="1"/>
</dbReference>
<dbReference type="InterPro" id="IPR013830">
    <property type="entry name" value="SGNH_hydro"/>
</dbReference>
<dbReference type="PANTHER" id="PTHR14209">
    <property type="entry name" value="ISOAMYL ACETATE-HYDROLYZING ESTERASE 1"/>
    <property type="match status" value="1"/>
</dbReference>
<gene>
    <name evidence="3" type="ORF">BWQ96_09388</name>
</gene>
<feature type="compositionally biased region" description="Pro residues" evidence="1">
    <location>
        <begin position="28"/>
        <end position="38"/>
    </location>
</feature>
<keyword evidence="4" id="KW-1185">Reference proteome</keyword>
<comment type="caution">
    <text evidence="3">The sequence shown here is derived from an EMBL/GenBank/DDBJ whole genome shotgun (WGS) entry which is preliminary data.</text>
</comment>